<dbReference type="EMBL" id="JASPKY010000003">
    <property type="protein sequence ID" value="KAK9758662.1"/>
    <property type="molecule type" value="Genomic_DNA"/>
</dbReference>
<gene>
    <name evidence="1" type="ORF">QE152_g400</name>
</gene>
<dbReference type="Proteomes" id="UP001458880">
    <property type="component" value="Unassembled WGS sequence"/>
</dbReference>
<name>A0AAW1NA25_POPJA</name>
<organism evidence="1 2">
    <name type="scientific">Popillia japonica</name>
    <name type="common">Japanese beetle</name>
    <dbReference type="NCBI Taxonomy" id="7064"/>
    <lineage>
        <taxon>Eukaryota</taxon>
        <taxon>Metazoa</taxon>
        <taxon>Ecdysozoa</taxon>
        <taxon>Arthropoda</taxon>
        <taxon>Hexapoda</taxon>
        <taxon>Insecta</taxon>
        <taxon>Pterygota</taxon>
        <taxon>Neoptera</taxon>
        <taxon>Endopterygota</taxon>
        <taxon>Coleoptera</taxon>
        <taxon>Polyphaga</taxon>
        <taxon>Scarabaeiformia</taxon>
        <taxon>Scarabaeidae</taxon>
        <taxon>Rutelinae</taxon>
        <taxon>Popillia</taxon>
    </lineage>
</organism>
<dbReference type="AlphaFoldDB" id="A0AAW1NA25"/>
<evidence type="ECO:0000313" key="1">
    <source>
        <dbReference type="EMBL" id="KAK9758662.1"/>
    </source>
</evidence>
<protein>
    <submittedName>
        <fullName evidence="1">Uncharacterized protein</fullName>
    </submittedName>
</protein>
<evidence type="ECO:0000313" key="2">
    <source>
        <dbReference type="Proteomes" id="UP001458880"/>
    </source>
</evidence>
<sequence length="69" mass="7863">MSFESKEKSINCIYLLAILIQYFVQDYTIIDLNVASQFSNNKHLTEIIGKLFIIIAKDTAGRYSVGKQC</sequence>
<proteinExistence type="predicted"/>
<reference evidence="1 2" key="1">
    <citation type="journal article" date="2024" name="BMC Genomics">
        <title>De novo assembly and annotation of Popillia japonica's genome with initial clues to its potential as an invasive pest.</title>
        <authorList>
            <person name="Cucini C."/>
            <person name="Boschi S."/>
            <person name="Funari R."/>
            <person name="Cardaioli E."/>
            <person name="Iannotti N."/>
            <person name="Marturano G."/>
            <person name="Paoli F."/>
            <person name="Bruttini M."/>
            <person name="Carapelli A."/>
            <person name="Frati F."/>
            <person name="Nardi F."/>
        </authorList>
    </citation>
    <scope>NUCLEOTIDE SEQUENCE [LARGE SCALE GENOMIC DNA]</scope>
    <source>
        <strain evidence="1">DMR45628</strain>
    </source>
</reference>
<accession>A0AAW1NA25</accession>
<keyword evidence="2" id="KW-1185">Reference proteome</keyword>
<comment type="caution">
    <text evidence="1">The sequence shown here is derived from an EMBL/GenBank/DDBJ whole genome shotgun (WGS) entry which is preliminary data.</text>
</comment>